<dbReference type="AlphaFoldDB" id="A0A449BED0"/>
<protein>
    <submittedName>
        <fullName evidence="5">1-acyl-sn-glycerol-3-phosphate acyltransferase</fullName>
    </submittedName>
</protein>
<dbReference type="CDD" id="cd07989">
    <property type="entry name" value="LPLAT_AGPAT-like"/>
    <property type="match status" value="1"/>
</dbReference>
<keyword evidence="3" id="KW-0472">Membrane</keyword>
<dbReference type="SMART" id="SM00563">
    <property type="entry name" value="PlsC"/>
    <property type="match status" value="1"/>
</dbReference>
<sequence>MFTFIFFFLWFGSSALYFFLISDILYLIPVWLIAGFLTSIIVIIIGLYLLLPFMKKSKPNTKFKHKLLKNLSRFLNGIVLGLKVTAEGTENIPKTGKLTVYGNHKSKDDPFLIMAYMNRALAFTPKISLYKLPLVSQYMDYLGCLPIDRDDNRRTAKTMIQAIKNVEEGLAMLIFPEGGILSREQDSMVGIKAGAYKIGVKSESDFLPVSIINNSKIAKKKFFQRLHIKIIFHPVVKYEEIKDLTTQEIGEKMFEIINSRLDK</sequence>
<evidence type="ECO:0000256" key="2">
    <source>
        <dbReference type="ARBA" id="ARBA00023315"/>
    </source>
</evidence>
<evidence type="ECO:0000313" key="6">
    <source>
        <dbReference type="Proteomes" id="UP000289841"/>
    </source>
</evidence>
<keyword evidence="3" id="KW-1133">Transmembrane helix</keyword>
<keyword evidence="2 5" id="KW-0012">Acyltransferase</keyword>
<evidence type="ECO:0000256" key="1">
    <source>
        <dbReference type="ARBA" id="ARBA00022679"/>
    </source>
</evidence>
<gene>
    <name evidence="5" type="primary">plsC</name>
    <name evidence="5" type="ORF">NCTC10138_01200</name>
</gene>
<keyword evidence="3" id="KW-0812">Transmembrane</keyword>
<dbReference type="PANTHER" id="PTHR10434:SF11">
    <property type="entry name" value="1-ACYL-SN-GLYCEROL-3-PHOSPHATE ACYLTRANSFERASE"/>
    <property type="match status" value="1"/>
</dbReference>
<accession>A0A449BED0</accession>
<keyword evidence="1 5" id="KW-0808">Transferase</keyword>
<dbReference type="InterPro" id="IPR002123">
    <property type="entry name" value="Plipid/glycerol_acylTrfase"/>
</dbReference>
<dbReference type="GO" id="GO:0006654">
    <property type="term" value="P:phosphatidic acid biosynthetic process"/>
    <property type="evidence" value="ECO:0007669"/>
    <property type="project" value="TreeGrafter"/>
</dbReference>
<dbReference type="KEGG" id="aaxa:NCTC10138_01200"/>
<dbReference type="RefSeq" id="WP_026391079.1">
    <property type="nucleotide sequence ID" value="NZ_LR215048.1"/>
</dbReference>
<keyword evidence="6" id="KW-1185">Reference proteome</keyword>
<dbReference type="GO" id="GO:0003841">
    <property type="term" value="F:1-acylglycerol-3-phosphate O-acyltransferase activity"/>
    <property type="evidence" value="ECO:0007669"/>
    <property type="project" value="TreeGrafter"/>
</dbReference>
<dbReference type="Pfam" id="PF01553">
    <property type="entry name" value="Acyltransferase"/>
    <property type="match status" value="1"/>
</dbReference>
<dbReference type="OrthoDB" id="9803035at2"/>
<dbReference type="PANTHER" id="PTHR10434">
    <property type="entry name" value="1-ACYL-SN-GLYCEROL-3-PHOSPHATE ACYLTRANSFERASE"/>
    <property type="match status" value="1"/>
</dbReference>
<evidence type="ECO:0000256" key="3">
    <source>
        <dbReference type="SAM" id="Phobius"/>
    </source>
</evidence>
<organism evidence="5 6">
    <name type="scientific">Haploplasma axanthum</name>
    <name type="common">Acholeplasma axanthum</name>
    <dbReference type="NCBI Taxonomy" id="29552"/>
    <lineage>
        <taxon>Bacteria</taxon>
        <taxon>Bacillati</taxon>
        <taxon>Mycoplasmatota</taxon>
        <taxon>Mollicutes</taxon>
        <taxon>Acholeplasmatales</taxon>
        <taxon>Acholeplasmataceae</taxon>
        <taxon>Haploplasma</taxon>
    </lineage>
</organism>
<dbReference type="EMBL" id="LR215048">
    <property type="protein sequence ID" value="VEU80814.1"/>
    <property type="molecule type" value="Genomic_DNA"/>
</dbReference>
<evidence type="ECO:0000259" key="4">
    <source>
        <dbReference type="SMART" id="SM00563"/>
    </source>
</evidence>
<feature type="transmembrane region" description="Helical" evidence="3">
    <location>
        <begin position="25"/>
        <end position="51"/>
    </location>
</feature>
<reference evidence="5 6" key="1">
    <citation type="submission" date="2019-01" db="EMBL/GenBank/DDBJ databases">
        <authorList>
            <consortium name="Pathogen Informatics"/>
        </authorList>
    </citation>
    <scope>NUCLEOTIDE SEQUENCE [LARGE SCALE GENOMIC DNA]</scope>
    <source>
        <strain evidence="5 6">NCTC10138</strain>
    </source>
</reference>
<proteinExistence type="predicted"/>
<dbReference type="STRING" id="1278311.GCA_000428705_00194"/>
<dbReference type="Proteomes" id="UP000289841">
    <property type="component" value="Chromosome"/>
</dbReference>
<dbReference type="SUPFAM" id="SSF69593">
    <property type="entry name" value="Glycerol-3-phosphate (1)-acyltransferase"/>
    <property type="match status" value="1"/>
</dbReference>
<evidence type="ECO:0000313" key="5">
    <source>
        <dbReference type="EMBL" id="VEU80814.1"/>
    </source>
</evidence>
<name>A0A449BED0_HAPAX</name>
<feature type="domain" description="Phospholipid/glycerol acyltransferase" evidence="4">
    <location>
        <begin position="98"/>
        <end position="214"/>
    </location>
</feature>